<dbReference type="InterPro" id="IPR020751">
    <property type="entry name" value="aa-tRNA-synth_I_codon-bd_sub2"/>
</dbReference>
<accession>A0A834H1P7</accession>
<keyword evidence="12" id="KW-0809">Transit peptide</keyword>
<dbReference type="Pfam" id="PF19269">
    <property type="entry name" value="Anticodon_2"/>
    <property type="match status" value="1"/>
</dbReference>
<evidence type="ECO:0000256" key="17">
    <source>
        <dbReference type="ARBA" id="ARBA00067539"/>
    </source>
</evidence>
<dbReference type="Gene3D" id="3.40.50.620">
    <property type="entry name" value="HUPs"/>
    <property type="match status" value="1"/>
</dbReference>
<comment type="similarity">
    <text evidence="4">Belongs to the class-I aminoacyl-tRNA synthetase family. Glutamate--tRNA ligase type 1 subfamily.</text>
</comment>
<evidence type="ECO:0000256" key="5">
    <source>
        <dbReference type="ARBA" id="ARBA00012835"/>
    </source>
</evidence>
<dbReference type="SUPFAM" id="SSF52374">
    <property type="entry name" value="Nucleotidylyl transferase"/>
    <property type="match status" value="1"/>
</dbReference>
<evidence type="ECO:0000259" key="19">
    <source>
        <dbReference type="Pfam" id="PF00749"/>
    </source>
</evidence>
<evidence type="ECO:0000313" key="22">
    <source>
        <dbReference type="Proteomes" id="UP000626092"/>
    </source>
</evidence>
<dbReference type="SUPFAM" id="SSF48163">
    <property type="entry name" value="An anticodon-binding domain of class I aminoacyl-tRNA synthetases"/>
    <property type="match status" value="1"/>
</dbReference>
<evidence type="ECO:0000256" key="7">
    <source>
        <dbReference type="ARBA" id="ARBA00022598"/>
    </source>
</evidence>
<evidence type="ECO:0000256" key="16">
    <source>
        <dbReference type="ARBA" id="ARBA00048351"/>
    </source>
</evidence>
<comment type="catalytic activity">
    <reaction evidence="16">
        <text>tRNA(Glu) + L-glutamate + ATP = L-glutamyl-tRNA(Glu) + AMP + diphosphate</text>
        <dbReference type="Rhea" id="RHEA:23540"/>
        <dbReference type="Rhea" id="RHEA-COMP:9663"/>
        <dbReference type="Rhea" id="RHEA-COMP:9680"/>
        <dbReference type="ChEBI" id="CHEBI:29985"/>
        <dbReference type="ChEBI" id="CHEBI:30616"/>
        <dbReference type="ChEBI" id="CHEBI:33019"/>
        <dbReference type="ChEBI" id="CHEBI:78442"/>
        <dbReference type="ChEBI" id="CHEBI:78520"/>
        <dbReference type="ChEBI" id="CHEBI:456215"/>
        <dbReference type="EC" id="6.1.1.17"/>
    </reaction>
</comment>
<sequence>MASRSVNLPPASSIIFRSNNQSSSSSLSQFLRYRRSTTRNSCFSLIRRSCFSISATASSSSSLQEQAAPAPPNQVRVRFAPSPTGNLHVGGARTALFNYLFARSKGGKFVLRIEDTDLERSTRASEEALLRDLSWLAHHYNAGPGVGGDYGPYRQSERNVMYRQYAEKLLKSGHVYRCFCSNEELEKMKEIAKLKELPPVYTGKWSNATDEEVEEELEKGTPYTFRFRVPKEGRLQIDDLIRGEVSWSLDTLGDFVIMRSNGQPVYNFCVTVDDATMAISHVIRAEEHLPNTLRQALIYKALGFQMPYFAHVSLILAPDRSKLSKRHGATSVGQYREMGYLPQAMVNYLALLGWGDGTENEFFSLEKLVEKFSIERVNKSGAVFDSTKLRWMNGQHLRSFSSEELTKLIGQHWKSTGILAESEGMFVEEAVQLLKDGIDLITDSDKALSNLLSYPLYATLASPEGKPVLQDGLPEVASSLLATYDSGELLGALEEGNPGWKSWVKSFGKSMNRKGKSLFMPLRVLLTGKLHGPEMGATVLLLHRAGTSNVVADQAGFITLDDRFKMLRDTKWESFNNDQTVLESVATVP</sequence>
<dbReference type="NCBIfam" id="TIGR00464">
    <property type="entry name" value="gltX_bact"/>
    <property type="match status" value="1"/>
</dbReference>
<keyword evidence="22" id="KW-1185">Reference proteome</keyword>
<evidence type="ECO:0000256" key="3">
    <source>
        <dbReference type="ARBA" id="ARBA00004229"/>
    </source>
</evidence>
<keyword evidence="7 18" id="KW-0436">Ligase</keyword>
<dbReference type="EMBL" id="WJXA01000004">
    <property type="protein sequence ID" value="KAF7145950.1"/>
    <property type="molecule type" value="Genomic_DNA"/>
</dbReference>
<comment type="function">
    <text evidence="1">Catalyzes the attachment of glutamate to tRNA(Glu) in a two-step reaction: glutamate is first activated by ATP to form Glu-AMP and then transferred to the acceptor end of tRNA(Glu).</text>
</comment>
<evidence type="ECO:0000256" key="11">
    <source>
        <dbReference type="ARBA" id="ARBA00022917"/>
    </source>
</evidence>
<evidence type="ECO:0000256" key="14">
    <source>
        <dbReference type="ARBA" id="ARBA00023146"/>
    </source>
</evidence>
<keyword evidence="13" id="KW-0496">Mitochondrion</keyword>
<evidence type="ECO:0000256" key="2">
    <source>
        <dbReference type="ARBA" id="ARBA00004173"/>
    </source>
</evidence>
<protein>
    <recommendedName>
        <fullName evidence="17">Glutamate--tRNA ligase, chloroplastic/mitochondrial</fullName>
        <ecNumber evidence="5">6.1.1.17</ecNumber>
    </recommendedName>
    <alternativeName>
        <fullName evidence="15">Glutamyl-tRNA synthetase</fullName>
    </alternativeName>
</protein>
<dbReference type="HAMAP" id="MF_00022">
    <property type="entry name" value="Glu_tRNA_synth_type1"/>
    <property type="match status" value="1"/>
</dbReference>
<dbReference type="InterPro" id="IPR008925">
    <property type="entry name" value="aa_tRNA-synth_I_cd-bd_sf"/>
</dbReference>
<dbReference type="GO" id="GO:0009507">
    <property type="term" value="C:chloroplast"/>
    <property type="evidence" value="ECO:0007669"/>
    <property type="project" value="UniProtKB-SubCell"/>
</dbReference>
<evidence type="ECO:0000256" key="13">
    <source>
        <dbReference type="ARBA" id="ARBA00023128"/>
    </source>
</evidence>
<feature type="domain" description="Glutamyl/glutaminyl-tRNA synthetase class Ib catalytic" evidence="19">
    <location>
        <begin position="74"/>
        <end position="391"/>
    </location>
</feature>
<dbReference type="InterPro" id="IPR001412">
    <property type="entry name" value="aa-tRNA-synth_I_CS"/>
</dbReference>
<keyword evidence="14 18" id="KW-0030">Aminoacyl-tRNA synthetase</keyword>
<evidence type="ECO:0000256" key="10">
    <source>
        <dbReference type="ARBA" id="ARBA00022840"/>
    </source>
</evidence>
<evidence type="ECO:0000256" key="4">
    <source>
        <dbReference type="ARBA" id="ARBA00007894"/>
    </source>
</evidence>
<dbReference type="GO" id="GO:0048608">
    <property type="term" value="P:reproductive structure development"/>
    <property type="evidence" value="ECO:0007669"/>
    <property type="project" value="UniProtKB-ARBA"/>
</dbReference>
<keyword evidence="8" id="KW-0934">Plastid</keyword>
<dbReference type="EC" id="6.1.1.17" evidence="5"/>
<keyword evidence="11 18" id="KW-0648">Protein biosynthesis</keyword>
<dbReference type="GO" id="GO:0009791">
    <property type="term" value="P:post-embryonic development"/>
    <property type="evidence" value="ECO:0007669"/>
    <property type="project" value="UniProtKB-ARBA"/>
</dbReference>
<dbReference type="PROSITE" id="PS00178">
    <property type="entry name" value="AA_TRNA_LIGASE_I"/>
    <property type="match status" value="1"/>
</dbReference>
<dbReference type="FunFam" id="3.40.50.620:FF:000045">
    <property type="entry name" value="Glutamate--tRNA ligase, mitochondrial"/>
    <property type="match status" value="1"/>
</dbReference>
<evidence type="ECO:0000256" key="12">
    <source>
        <dbReference type="ARBA" id="ARBA00022946"/>
    </source>
</evidence>
<comment type="subcellular location">
    <subcellularLocation>
        <location evidence="2">Mitochondrion</location>
    </subcellularLocation>
    <subcellularLocation>
        <location evidence="3">Plastid</location>
        <location evidence="3">Chloroplast</location>
    </subcellularLocation>
</comment>
<dbReference type="GO" id="GO:0005739">
    <property type="term" value="C:mitochondrion"/>
    <property type="evidence" value="ECO:0007669"/>
    <property type="project" value="UniProtKB-SubCell"/>
</dbReference>
<evidence type="ECO:0000256" key="9">
    <source>
        <dbReference type="ARBA" id="ARBA00022741"/>
    </source>
</evidence>
<name>A0A834H1P7_RHOSS</name>
<dbReference type="CDD" id="cd00808">
    <property type="entry name" value="GluRS_core"/>
    <property type="match status" value="1"/>
</dbReference>
<dbReference type="PANTHER" id="PTHR43311:SF2">
    <property type="entry name" value="GLUTAMATE--TRNA LIGASE, MITOCHONDRIAL-RELATED"/>
    <property type="match status" value="1"/>
</dbReference>
<dbReference type="InterPro" id="IPR045462">
    <property type="entry name" value="aa-tRNA-synth_I_cd-bd"/>
</dbReference>
<evidence type="ECO:0000256" key="1">
    <source>
        <dbReference type="ARBA" id="ARBA00004051"/>
    </source>
</evidence>
<evidence type="ECO:0000256" key="18">
    <source>
        <dbReference type="RuleBase" id="RU363037"/>
    </source>
</evidence>
<evidence type="ECO:0000259" key="20">
    <source>
        <dbReference type="Pfam" id="PF19269"/>
    </source>
</evidence>
<dbReference type="PANTHER" id="PTHR43311">
    <property type="entry name" value="GLUTAMATE--TRNA LIGASE"/>
    <property type="match status" value="1"/>
</dbReference>
<dbReference type="InterPro" id="IPR049940">
    <property type="entry name" value="GluQ/Sye"/>
</dbReference>
<dbReference type="Gene3D" id="1.10.10.350">
    <property type="match status" value="1"/>
</dbReference>
<dbReference type="OrthoDB" id="428822at2759"/>
<dbReference type="GO" id="GO:0006424">
    <property type="term" value="P:glutamyl-tRNA aminoacylation"/>
    <property type="evidence" value="ECO:0007669"/>
    <property type="project" value="InterPro"/>
</dbReference>
<keyword evidence="6" id="KW-0150">Chloroplast</keyword>
<dbReference type="PRINTS" id="PR00987">
    <property type="entry name" value="TRNASYNTHGLU"/>
</dbReference>
<evidence type="ECO:0000256" key="8">
    <source>
        <dbReference type="ARBA" id="ARBA00022640"/>
    </source>
</evidence>
<dbReference type="GO" id="GO:0008270">
    <property type="term" value="F:zinc ion binding"/>
    <property type="evidence" value="ECO:0007669"/>
    <property type="project" value="InterPro"/>
</dbReference>
<evidence type="ECO:0000256" key="15">
    <source>
        <dbReference type="ARBA" id="ARBA00030865"/>
    </source>
</evidence>
<dbReference type="AlphaFoldDB" id="A0A834H1P7"/>
<dbReference type="InterPro" id="IPR033910">
    <property type="entry name" value="GluRS_core"/>
</dbReference>
<dbReference type="Pfam" id="PF00749">
    <property type="entry name" value="tRNA-synt_1c"/>
    <property type="match status" value="1"/>
</dbReference>
<dbReference type="GO" id="GO:0000049">
    <property type="term" value="F:tRNA binding"/>
    <property type="evidence" value="ECO:0007669"/>
    <property type="project" value="InterPro"/>
</dbReference>
<keyword evidence="10 18" id="KW-0067">ATP-binding</keyword>
<dbReference type="GO" id="GO:0005524">
    <property type="term" value="F:ATP binding"/>
    <property type="evidence" value="ECO:0007669"/>
    <property type="project" value="UniProtKB-KW"/>
</dbReference>
<comment type="caution">
    <text evidence="21">The sequence shown here is derived from an EMBL/GenBank/DDBJ whole genome shotgun (WGS) entry which is preliminary data.</text>
</comment>
<organism evidence="21 22">
    <name type="scientific">Rhododendron simsii</name>
    <name type="common">Sims's rhododendron</name>
    <dbReference type="NCBI Taxonomy" id="118357"/>
    <lineage>
        <taxon>Eukaryota</taxon>
        <taxon>Viridiplantae</taxon>
        <taxon>Streptophyta</taxon>
        <taxon>Embryophyta</taxon>
        <taxon>Tracheophyta</taxon>
        <taxon>Spermatophyta</taxon>
        <taxon>Magnoliopsida</taxon>
        <taxon>eudicotyledons</taxon>
        <taxon>Gunneridae</taxon>
        <taxon>Pentapetalae</taxon>
        <taxon>asterids</taxon>
        <taxon>Ericales</taxon>
        <taxon>Ericaceae</taxon>
        <taxon>Ericoideae</taxon>
        <taxon>Rhodoreae</taxon>
        <taxon>Rhododendron</taxon>
    </lineage>
</organism>
<dbReference type="GO" id="GO:0004818">
    <property type="term" value="F:glutamate-tRNA ligase activity"/>
    <property type="evidence" value="ECO:0007669"/>
    <property type="project" value="UniProtKB-EC"/>
</dbReference>
<evidence type="ECO:0000256" key="6">
    <source>
        <dbReference type="ARBA" id="ARBA00022528"/>
    </source>
</evidence>
<proteinExistence type="inferred from homology"/>
<dbReference type="InterPro" id="IPR014729">
    <property type="entry name" value="Rossmann-like_a/b/a_fold"/>
</dbReference>
<dbReference type="Proteomes" id="UP000626092">
    <property type="component" value="Unassembled WGS sequence"/>
</dbReference>
<gene>
    <name evidence="21" type="ORF">RHSIM_Rhsim04G0008200</name>
</gene>
<dbReference type="InterPro" id="IPR004527">
    <property type="entry name" value="Glu-tRNA-ligase_bac/mito"/>
</dbReference>
<dbReference type="InterPro" id="IPR000924">
    <property type="entry name" value="Glu/Gln-tRNA-synth"/>
</dbReference>
<feature type="domain" description="Aminoacyl-tRNA synthetase class I anticodon-binding" evidence="20">
    <location>
        <begin position="496"/>
        <end position="544"/>
    </location>
</feature>
<dbReference type="FunFam" id="1.10.10.350:FF:000004">
    <property type="entry name" value="Glutamate--tRNA ligase chloroplastic/mitochondrial"/>
    <property type="match status" value="1"/>
</dbReference>
<reference evidence="21" key="1">
    <citation type="submission" date="2019-11" db="EMBL/GenBank/DDBJ databases">
        <authorList>
            <person name="Liu Y."/>
            <person name="Hou J."/>
            <person name="Li T.-Q."/>
            <person name="Guan C.-H."/>
            <person name="Wu X."/>
            <person name="Wu H.-Z."/>
            <person name="Ling F."/>
            <person name="Zhang R."/>
            <person name="Shi X.-G."/>
            <person name="Ren J.-P."/>
            <person name="Chen E.-F."/>
            <person name="Sun J.-M."/>
        </authorList>
    </citation>
    <scope>NUCLEOTIDE SEQUENCE</scope>
    <source>
        <strain evidence="21">Adult_tree_wgs_1</strain>
        <tissue evidence="21">Leaves</tissue>
    </source>
</reference>
<dbReference type="InterPro" id="IPR020058">
    <property type="entry name" value="Glu/Gln-tRNA-synth_Ib_cat-dom"/>
</dbReference>
<evidence type="ECO:0000313" key="21">
    <source>
        <dbReference type="EMBL" id="KAF7145950.1"/>
    </source>
</evidence>
<keyword evidence="9 18" id="KW-0547">Nucleotide-binding</keyword>